<dbReference type="EMBL" id="CACRUS010000003">
    <property type="protein sequence ID" value="VYT91375.1"/>
    <property type="molecule type" value="Genomic_DNA"/>
</dbReference>
<dbReference type="InterPro" id="IPR018873">
    <property type="entry name" value="KilA-N_DNA-bd_domain"/>
</dbReference>
<reference evidence="2" key="1">
    <citation type="submission" date="2019-11" db="EMBL/GenBank/DDBJ databases">
        <authorList>
            <person name="Feng L."/>
        </authorList>
    </citation>
    <scope>NUCLEOTIDE SEQUENCE</scope>
    <source>
        <strain evidence="2">PagglomeransLFYP105</strain>
    </source>
</reference>
<gene>
    <name evidence="2" type="ORF">PALFYP105_02817</name>
</gene>
<name>A0A6N3AFW2_ENTAG</name>
<accession>A0A6N3AFW2</accession>
<proteinExistence type="predicted"/>
<evidence type="ECO:0000259" key="1">
    <source>
        <dbReference type="Pfam" id="PF10543"/>
    </source>
</evidence>
<organism evidence="2">
    <name type="scientific">Enterobacter agglomerans</name>
    <name type="common">Erwinia herbicola</name>
    <name type="synonym">Pantoea agglomerans</name>
    <dbReference type="NCBI Taxonomy" id="549"/>
    <lineage>
        <taxon>Bacteria</taxon>
        <taxon>Pseudomonadati</taxon>
        <taxon>Pseudomonadota</taxon>
        <taxon>Gammaproteobacteria</taxon>
        <taxon>Enterobacterales</taxon>
        <taxon>Erwiniaceae</taxon>
        <taxon>Pantoea</taxon>
        <taxon>Pantoea agglomerans group</taxon>
    </lineage>
</organism>
<evidence type="ECO:0000313" key="2">
    <source>
        <dbReference type="EMBL" id="VYT91375.1"/>
    </source>
</evidence>
<dbReference type="AlphaFoldDB" id="A0A6N3AFW2"/>
<protein>
    <submittedName>
        <fullName evidence="2">ORF6N domain protein</fullName>
    </submittedName>
</protein>
<feature type="domain" description="KilA-N DNA-binding" evidence="1">
    <location>
        <begin position="25"/>
        <end position="109"/>
    </location>
</feature>
<sequence>MQQPSSTAVNVAPTKAVVDPLSCPVIEWEGVRVVTTETLAKGYAVEDSHIRANLTQNRERFIEGVHIYTLSGAPLKEFKNRANDFSAVGKRAKKVTLWTEKGAARMSKIVDTDEAWAFFERLEDAYFRPTPSMGIPLTYEAALEDLLTKVKENRIIAEQRDRAVKEKRWISEKREVTAMATASAAVRAKNKLAERIGEGKNYAAIIPVEKKLGQKFKWQPLRKWCRDNDAEPHEVEDPRFGTVKSWPRAAWMAVYNVDLSKIF</sequence>
<dbReference type="Pfam" id="PF10543">
    <property type="entry name" value="ORF6N"/>
    <property type="match status" value="1"/>
</dbReference>